<sequence length="329" mass="34554">MYADRDHDGYDIVLPAALAEPHWAAWAMRWSSGFLFAPLAADVAASLDLPLVTRGSVGRRRHAVSVDAAVGITTGISTSDRSRTARTLADPGSTLADLAHPGHLVPVVASTAGVIENPTRVEAAVDLCRLAGLPPVALCGRLLRGDGDLVRRPYVADLGGRHEPPIVDVAEIVTHRLFVGDGVRSRVTRGRATPRHALRGALEVVGFIDEVTGAEHIVLRGPGASERPLVSVHVECALGDIFGSDSCPCGNALAEATARIEADGGLLVYLRRPHGRQTAIPAVHTWTQADDGALAAVLRSFDATAIRLLDGPANLERLRLAGIAAVSVT</sequence>
<evidence type="ECO:0000256" key="5">
    <source>
        <dbReference type="ARBA" id="ARBA00012153"/>
    </source>
</evidence>
<name>A0ABZ1N3C3_9NOCA</name>
<dbReference type="InterPro" id="IPR017945">
    <property type="entry name" value="DHBP_synth_RibB-like_a/b_dom"/>
</dbReference>
<keyword evidence="7" id="KW-0479">Metal-binding</keyword>
<accession>A0ABZ1N3C3</accession>
<evidence type="ECO:0000256" key="7">
    <source>
        <dbReference type="ARBA" id="ARBA00022723"/>
    </source>
</evidence>
<feature type="domain" description="GTP cyclohydrolase II" evidence="8">
    <location>
        <begin position="200"/>
        <end position="280"/>
    </location>
</feature>
<evidence type="ECO:0000259" key="8">
    <source>
        <dbReference type="Pfam" id="PF00925"/>
    </source>
</evidence>
<dbReference type="PANTHER" id="PTHR21327">
    <property type="entry name" value="GTP CYCLOHYDROLASE II-RELATED"/>
    <property type="match status" value="1"/>
</dbReference>
<keyword evidence="6" id="KW-0686">Riboflavin biosynthesis</keyword>
<dbReference type="RefSeq" id="WP_405146809.1">
    <property type="nucleotide sequence ID" value="NZ_CP109527.1"/>
</dbReference>
<dbReference type="InterPro" id="IPR032677">
    <property type="entry name" value="GTP_cyclohydro_II"/>
</dbReference>
<dbReference type="Gene3D" id="3.40.50.10990">
    <property type="entry name" value="GTP cyclohydrolase II"/>
    <property type="match status" value="1"/>
</dbReference>
<dbReference type="PANTHER" id="PTHR21327:SF18">
    <property type="entry name" value="3,4-DIHYDROXY-2-BUTANONE 4-PHOSPHATE SYNTHASE"/>
    <property type="match status" value="1"/>
</dbReference>
<organism evidence="9 10">
    <name type="scientific">Nocardia salmonicida</name>
    <dbReference type="NCBI Taxonomy" id="53431"/>
    <lineage>
        <taxon>Bacteria</taxon>
        <taxon>Bacillati</taxon>
        <taxon>Actinomycetota</taxon>
        <taxon>Actinomycetes</taxon>
        <taxon>Mycobacteriales</taxon>
        <taxon>Nocardiaceae</taxon>
        <taxon>Nocardia</taxon>
    </lineage>
</organism>
<dbReference type="InterPro" id="IPR000422">
    <property type="entry name" value="DHBP_synthase_RibB"/>
</dbReference>
<comment type="pathway">
    <text evidence="3">Cofactor biosynthesis; riboflavin biosynthesis; 2-hydroxy-3-oxobutyl phosphate from D-ribulose 5-phosphate: step 1/1.</text>
</comment>
<protein>
    <recommendedName>
        <fullName evidence="5">3,4-dihydroxy-2-butanone-4-phosphate synthase</fullName>
        <ecNumber evidence="5">4.1.99.12</ecNumber>
    </recommendedName>
</protein>
<evidence type="ECO:0000313" key="10">
    <source>
        <dbReference type="Proteomes" id="UP001621418"/>
    </source>
</evidence>
<evidence type="ECO:0000313" key="9">
    <source>
        <dbReference type="EMBL" id="WTY34433.1"/>
    </source>
</evidence>
<dbReference type="Pfam" id="PF00926">
    <property type="entry name" value="DHBP_synthase"/>
    <property type="match status" value="1"/>
</dbReference>
<proteinExistence type="inferred from homology"/>
<comment type="catalytic activity">
    <reaction evidence="1">
        <text>D-ribulose 5-phosphate = (2S)-2-hydroxy-3-oxobutyl phosphate + formate + H(+)</text>
        <dbReference type="Rhea" id="RHEA:18457"/>
        <dbReference type="ChEBI" id="CHEBI:15378"/>
        <dbReference type="ChEBI" id="CHEBI:15740"/>
        <dbReference type="ChEBI" id="CHEBI:58121"/>
        <dbReference type="ChEBI" id="CHEBI:58830"/>
        <dbReference type="EC" id="4.1.99.12"/>
    </reaction>
</comment>
<keyword evidence="10" id="KW-1185">Reference proteome</keyword>
<gene>
    <name evidence="9" type="ORF">OG308_24345</name>
</gene>
<comment type="similarity">
    <text evidence="4">In the N-terminal section; belongs to the DHBP synthase family.</text>
</comment>
<dbReference type="EMBL" id="CP109527">
    <property type="protein sequence ID" value="WTY34433.1"/>
    <property type="molecule type" value="Genomic_DNA"/>
</dbReference>
<dbReference type="Pfam" id="PF00925">
    <property type="entry name" value="GTP_cyclohydro2"/>
    <property type="match status" value="1"/>
</dbReference>
<dbReference type="SUPFAM" id="SSF55821">
    <property type="entry name" value="YrdC/RibB"/>
    <property type="match status" value="1"/>
</dbReference>
<evidence type="ECO:0000256" key="2">
    <source>
        <dbReference type="ARBA" id="ARBA00002284"/>
    </source>
</evidence>
<evidence type="ECO:0000256" key="3">
    <source>
        <dbReference type="ARBA" id="ARBA00004904"/>
    </source>
</evidence>
<evidence type="ECO:0000256" key="4">
    <source>
        <dbReference type="ARBA" id="ARBA00005520"/>
    </source>
</evidence>
<evidence type="ECO:0000256" key="1">
    <source>
        <dbReference type="ARBA" id="ARBA00000141"/>
    </source>
</evidence>
<comment type="function">
    <text evidence="2">Catalyzes the conversion of D-ribulose 5-phosphate to formate and 3,4-dihydroxy-2-butanone 4-phosphate.</text>
</comment>
<reference evidence="9 10" key="1">
    <citation type="submission" date="2022-10" db="EMBL/GenBank/DDBJ databases">
        <title>The complete genomes of actinobacterial strains from the NBC collection.</title>
        <authorList>
            <person name="Joergensen T.S."/>
            <person name="Alvarez Arevalo M."/>
            <person name="Sterndorff E.B."/>
            <person name="Faurdal D."/>
            <person name="Vuksanovic O."/>
            <person name="Mourched A.-S."/>
            <person name="Charusanti P."/>
            <person name="Shaw S."/>
            <person name="Blin K."/>
            <person name="Weber T."/>
        </authorList>
    </citation>
    <scope>NUCLEOTIDE SEQUENCE [LARGE SCALE GENOMIC DNA]</scope>
    <source>
        <strain evidence="9 10">NBC_01413</strain>
    </source>
</reference>
<dbReference type="SUPFAM" id="SSF142695">
    <property type="entry name" value="RibA-like"/>
    <property type="match status" value="1"/>
</dbReference>
<dbReference type="InterPro" id="IPR036144">
    <property type="entry name" value="RibA-like_sf"/>
</dbReference>
<evidence type="ECO:0000256" key="6">
    <source>
        <dbReference type="ARBA" id="ARBA00022619"/>
    </source>
</evidence>
<dbReference type="EC" id="4.1.99.12" evidence="5"/>
<dbReference type="Gene3D" id="3.90.870.10">
    <property type="entry name" value="DHBP synthase"/>
    <property type="match status" value="1"/>
</dbReference>
<dbReference type="Proteomes" id="UP001621418">
    <property type="component" value="Chromosome"/>
</dbReference>